<dbReference type="SUPFAM" id="SSF117281">
    <property type="entry name" value="Kelch motif"/>
    <property type="match status" value="1"/>
</dbReference>
<accession>A0A2K1INQ7</accession>
<dbReference type="InterPro" id="IPR001810">
    <property type="entry name" value="F-box_dom"/>
</dbReference>
<dbReference type="InterPro" id="IPR015915">
    <property type="entry name" value="Kelch-typ_b-propeller"/>
</dbReference>
<evidence type="ECO:0000313" key="4">
    <source>
        <dbReference type="Proteomes" id="UP000006727"/>
    </source>
</evidence>
<dbReference type="AlphaFoldDB" id="A0A2K1INQ7"/>
<dbReference type="Proteomes" id="UP000006727">
    <property type="component" value="Chromosome 22"/>
</dbReference>
<evidence type="ECO:0000313" key="3">
    <source>
        <dbReference type="EnsemblPlants" id="PAC:32905256.CDS.1"/>
    </source>
</evidence>
<reference evidence="2 4" key="1">
    <citation type="journal article" date="2008" name="Science">
        <title>The Physcomitrella genome reveals evolutionary insights into the conquest of land by plants.</title>
        <authorList>
            <person name="Rensing S."/>
            <person name="Lang D."/>
            <person name="Zimmer A."/>
            <person name="Terry A."/>
            <person name="Salamov A."/>
            <person name="Shapiro H."/>
            <person name="Nishiyama T."/>
            <person name="Perroud P.-F."/>
            <person name="Lindquist E."/>
            <person name="Kamisugi Y."/>
            <person name="Tanahashi T."/>
            <person name="Sakakibara K."/>
            <person name="Fujita T."/>
            <person name="Oishi K."/>
            <person name="Shin-I T."/>
            <person name="Kuroki Y."/>
            <person name="Toyoda A."/>
            <person name="Suzuki Y."/>
            <person name="Hashimoto A."/>
            <person name="Yamaguchi K."/>
            <person name="Sugano A."/>
            <person name="Kohara Y."/>
            <person name="Fujiyama A."/>
            <person name="Anterola A."/>
            <person name="Aoki S."/>
            <person name="Ashton N."/>
            <person name="Barbazuk W.B."/>
            <person name="Barker E."/>
            <person name="Bennetzen J."/>
            <person name="Bezanilla M."/>
            <person name="Blankenship R."/>
            <person name="Cho S.H."/>
            <person name="Dutcher S."/>
            <person name="Estelle M."/>
            <person name="Fawcett J.A."/>
            <person name="Gundlach H."/>
            <person name="Hanada K."/>
            <person name="Heyl A."/>
            <person name="Hicks K.A."/>
            <person name="Hugh J."/>
            <person name="Lohr M."/>
            <person name="Mayer K."/>
            <person name="Melkozernov A."/>
            <person name="Murata T."/>
            <person name="Nelson D."/>
            <person name="Pils B."/>
            <person name="Prigge M."/>
            <person name="Reiss B."/>
            <person name="Renner T."/>
            <person name="Rombauts S."/>
            <person name="Rushton P."/>
            <person name="Sanderfoot A."/>
            <person name="Schween G."/>
            <person name="Shiu S.-H."/>
            <person name="Stueber K."/>
            <person name="Theodoulou F.L."/>
            <person name="Tu H."/>
            <person name="Van de Peer Y."/>
            <person name="Verrier P.J."/>
            <person name="Waters E."/>
            <person name="Wood A."/>
            <person name="Yang L."/>
            <person name="Cove D."/>
            <person name="Cuming A."/>
            <person name="Hasebe M."/>
            <person name="Lucas S."/>
            <person name="Mishler D.B."/>
            <person name="Reski R."/>
            <person name="Grigoriev I."/>
            <person name="Quatrano R.S."/>
            <person name="Boore J.L."/>
        </authorList>
    </citation>
    <scope>NUCLEOTIDE SEQUENCE [LARGE SCALE GENOMIC DNA]</scope>
    <source>
        <strain evidence="3 4">cv. Gransden 2004</strain>
    </source>
</reference>
<dbReference type="InterPro" id="IPR036047">
    <property type="entry name" value="F-box-like_dom_sf"/>
</dbReference>
<dbReference type="EnsemblPlants" id="Pp3c22_15880V3.1">
    <property type="protein sequence ID" value="PAC:32905256.CDS.1"/>
    <property type="gene ID" value="Pp3c22_15880"/>
</dbReference>
<organism evidence="2">
    <name type="scientific">Physcomitrium patens</name>
    <name type="common">Spreading-leaved earth moss</name>
    <name type="synonym">Physcomitrella patens</name>
    <dbReference type="NCBI Taxonomy" id="3218"/>
    <lineage>
        <taxon>Eukaryota</taxon>
        <taxon>Viridiplantae</taxon>
        <taxon>Streptophyta</taxon>
        <taxon>Embryophyta</taxon>
        <taxon>Bryophyta</taxon>
        <taxon>Bryophytina</taxon>
        <taxon>Bryopsida</taxon>
        <taxon>Funariidae</taxon>
        <taxon>Funariales</taxon>
        <taxon>Funariaceae</taxon>
        <taxon>Physcomitrium</taxon>
    </lineage>
</organism>
<evidence type="ECO:0000313" key="2">
    <source>
        <dbReference type="EMBL" id="PNR30888.1"/>
    </source>
</evidence>
<reference evidence="3" key="3">
    <citation type="submission" date="2020-12" db="UniProtKB">
        <authorList>
            <consortium name="EnsemblPlants"/>
        </authorList>
    </citation>
    <scope>IDENTIFICATION</scope>
</reference>
<dbReference type="Gramene" id="Pp3c22_15880V3.1">
    <property type="protein sequence ID" value="PAC:32905256.CDS.1"/>
    <property type="gene ID" value="Pp3c22_15880"/>
</dbReference>
<dbReference type="PaxDb" id="3218-PP1S71_107V6.1"/>
<dbReference type="Gene3D" id="1.20.1280.50">
    <property type="match status" value="1"/>
</dbReference>
<dbReference type="PANTHER" id="PTHR31672">
    <property type="entry name" value="BNACNNG10540D PROTEIN"/>
    <property type="match status" value="1"/>
</dbReference>
<dbReference type="Pfam" id="PF00646">
    <property type="entry name" value="F-box"/>
    <property type="match status" value="1"/>
</dbReference>
<protein>
    <recommendedName>
        <fullName evidence="1">F-box domain-containing protein</fullName>
    </recommendedName>
</protein>
<dbReference type="InterPro" id="IPR050796">
    <property type="entry name" value="SCF_F-box_component"/>
</dbReference>
<dbReference type="EMBL" id="ABEU02000022">
    <property type="protein sequence ID" value="PNR30888.1"/>
    <property type="molecule type" value="Genomic_DNA"/>
</dbReference>
<dbReference type="PANTHER" id="PTHR31672:SF2">
    <property type="entry name" value="F-BOX DOMAIN-CONTAINING PROTEIN"/>
    <property type="match status" value="1"/>
</dbReference>
<reference evidence="2 4" key="2">
    <citation type="journal article" date="2018" name="Plant J.">
        <title>The Physcomitrella patens chromosome-scale assembly reveals moss genome structure and evolution.</title>
        <authorList>
            <person name="Lang D."/>
            <person name="Ullrich K.K."/>
            <person name="Murat F."/>
            <person name="Fuchs J."/>
            <person name="Jenkins J."/>
            <person name="Haas F.B."/>
            <person name="Piednoel M."/>
            <person name="Gundlach H."/>
            <person name="Van Bel M."/>
            <person name="Meyberg R."/>
            <person name="Vives C."/>
            <person name="Morata J."/>
            <person name="Symeonidi A."/>
            <person name="Hiss M."/>
            <person name="Muchero W."/>
            <person name="Kamisugi Y."/>
            <person name="Saleh O."/>
            <person name="Blanc G."/>
            <person name="Decker E.L."/>
            <person name="van Gessel N."/>
            <person name="Grimwood J."/>
            <person name="Hayes R.D."/>
            <person name="Graham S.W."/>
            <person name="Gunter L.E."/>
            <person name="McDaniel S.F."/>
            <person name="Hoernstein S.N.W."/>
            <person name="Larsson A."/>
            <person name="Li F.W."/>
            <person name="Perroud P.F."/>
            <person name="Phillips J."/>
            <person name="Ranjan P."/>
            <person name="Rokshar D.S."/>
            <person name="Rothfels C.J."/>
            <person name="Schneider L."/>
            <person name="Shu S."/>
            <person name="Stevenson D.W."/>
            <person name="Thummler F."/>
            <person name="Tillich M."/>
            <person name="Villarreal Aguilar J.C."/>
            <person name="Widiez T."/>
            <person name="Wong G.K."/>
            <person name="Wymore A."/>
            <person name="Zhang Y."/>
            <person name="Zimmer A.D."/>
            <person name="Quatrano R.S."/>
            <person name="Mayer K.F.X."/>
            <person name="Goodstein D."/>
            <person name="Casacuberta J.M."/>
            <person name="Vandepoele K."/>
            <person name="Reski R."/>
            <person name="Cuming A.C."/>
            <person name="Tuskan G.A."/>
            <person name="Maumus F."/>
            <person name="Salse J."/>
            <person name="Schmutz J."/>
            <person name="Rensing S.A."/>
        </authorList>
    </citation>
    <scope>NUCLEOTIDE SEQUENCE [LARGE SCALE GENOMIC DNA]</scope>
    <source>
        <strain evidence="3 4">cv. Gransden 2004</strain>
    </source>
</reference>
<gene>
    <name evidence="3" type="primary">LOC112274926</name>
    <name evidence="2" type="ORF">PHYPA_027204</name>
</gene>
<dbReference type="Gramene" id="Pp3c22_15880V3.2">
    <property type="protein sequence ID" value="PAC:32905257.CDS.1"/>
    <property type="gene ID" value="Pp3c22_15880"/>
</dbReference>
<dbReference type="GeneID" id="112274926"/>
<dbReference type="Gene3D" id="2.120.10.80">
    <property type="entry name" value="Kelch-type beta propeller"/>
    <property type="match status" value="1"/>
</dbReference>
<dbReference type="RefSeq" id="XP_024360552.1">
    <property type="nucleotide sequence ID" value="XM_024504784.2"/>
</dbReference>
<dbReference type="OrthoDB" id="1927115at2759"/>
<keyword evidence="4" id="KW-1185">Reference proteome</keyword>
<sequence length="406" mass="46430">MSWISPNDLDIGQTWNSLPPDIQGLILAHLDLTELFKAARVCKSFRDVLLRDSFKQLRPRLRPIECTLGPLLFCVEKKLWHLWGFDWKCRSWCKLPPFTDRIPAPDPELFKDFLVAGHHSLICANMGKASEPEKLYIFNPLTGEAQQLPPLNYRRHPVVISLQVTTPGRPDFRVIAVGSAAVGKGHLSKKTEVYCSVKRRWEVVGDVPGEEFSLNDYQTGVYCETQKLLLCTGFMVDKSKGILAFDVGTNKWRAHWHCPFFRLRRMHTDLTIHFSIAQLVECNGFIYLFSEQEISGTVTHCIDRLDLGIEETYSWTRRLTLSRRGTRALLVYPEFTCVPVQENKLCIFNTVQRTGDVYDMSEEAVNISHYQCLPTPPPLGNKTLLYSLNPLSYSFQPSFGAVLPYL</sequence>
<name>A0A2K1INQ7_PHYPA</name>
<dbReference type="SMART" id="SM00256">
    <property type="entry name" value="FBOX"/>
    <property type="match status" value="1"/>
</dbReference>
<evidence type="ECO:0000259" key="1">
    <source>
        <dbReference type="PROSITE" id="PS50181"/>
    </source>
</evidence>
<dbReference type="RefSeq" id="XP_024360551.1">
    <property type="nucleotide sequence ID" value="XM_024504783.2"/>
</dbReference>
<dbReference type="EnsemblPlants" id="Pp3c22_15880V3.2">
    <property type="protein sequence ID" value="PAC:32905257.CDS.1"/>
    <property type="gene ID" value="Pp3c22_15880"/>
</dbReference>
<feature type="domain" description="F-box" evidence="1">
    <location>
        <begin position="12"/>
        <end position="57"/>
    </location>
</feature>
<proteinExistence type="predicted"/>
<dbReference type="PROSITE" id="PS50181">
    <property type="entry name" value="FBOX"/>
    <property type="match status" value="1"/>
</dbReference>
<dbReference type="SUPFAM" id="SSF81383">
    <property type="entry name" value="F-box domain"/>
    <property type="match status" value="1"/>
</dbReference>
<dbReference type="KEGG" id="ppp:112274926"/>
<dbReference type="CDD" id="cd09917">
    <property type="entry name" value="F-box_SF"/>
    <property type="match status" value="1"/>
</dbReference>